<dbReference type="Proteomes" id="UP000005536">
    <property type="component" value="Unassembled WGS sequence"/>
</dbReference>
<reference evidence="1 2" key="1">
    <citation type="submission" date="2010-02" db="EMBL/GenBank/DDBJ databases">
        <authorList>
            <person name="Weinstock G."/>
            <person name="Sodergren E."/>
            <person name="Clifton S."/>
            <person name="Fulton L."/>
            <person name="Fulton B."/>
            <person name="Courtney L."/>
            <person name="Fronick C."/>
            <person name="Harrison M."/>
            <person name="Strong C."/>
            <person name="Farmer C."/>
            <person name="Delahaunty K."/>
            <person name="Markovic C."/>
            <person name="Hall O."/>
            <person name="Minx P."/>
            <person name="Tomlinson C."/>
            <person name="Mitreva M."/>
            <person name="Nelson J."/>
            <person name="Hou S."/>
            <person name="Wollam A."/>
            <person name="Pepin K.H."/>
            <person name="Johnson M."/>
            <person name="Bhonagiri V."/>
            <person name="Zhang X."/>
            <person name="Suruliraj S."/>
            <person name="Warren W."/>
            <person name="Chinwalla A."/>
            <person name="Mardis E.R."/>
            <person name="Wilson R.K."/>
        </authorList>
    </citation>
    <scope>NUCLEOTIDE SEQUENCE [LARGE SCALE GENOMIC DNA]</scope>
    <source>
        <strain evidence="1 2">ATCC 29315</strain>
    </source>
</reference>
<gene>
    <name evidence="1" type="ORF">NEIELOOT_00355</name>
</gene>
<evidence type="ECO:0000313" key="2">
    <source>
        <dbReference type="Proteomes" id="UP000005536"/>
    </source>
</evidence>
<name>D4DMT0_NEIEG</name>
<proteinExistence type="predicted"/>
<dbReference type="EMBL" id="ADBF01000009">
    <property type="protein sequence ID" value="EFE50836.1"/>
    <property type="molecule type" value="Genomic_DNA"/>
</dbReference>
<evidence type="ECO:0000313" key="1">
    <source>
        <dbReference type="EMBL" id="EFE50836.1"/>
    </source>
</evidence>
<dbReference type="AlphaFoldDB" id="D4DMT0"/>
<accession>D4DMT0</accession>
<protein>
    <submittedName>
        <fullName evidence="1">Uncharacterized protein</fullName>
    </submittedName>
</protein>
<sequence>MVFPYRSYPIIAIIRIFCSFAHTKMIKIFKWSLCCGILYNNIPHTWKRYRP</sequence>
<comment type="caution">
    <text evidence="1">The sequence shown here is derived from an EMBL/GenBank/DDBJ whole genome shotgun (WGS) entry which is preliminary data.</text>
</comment>
<organism evidence="1 2">
    <name type="scientific">Neisseria elongata subsp. glycolytica ATCC 29315</name>
    <dbReference type="NCBI Taxonomy" id="546263"/>
    <lineage>
        <taxon>Bacteria</taxon>
        <taxon>Pseudomonadati</taxon>
        <taxon>Pseudomonadota</taxon>
        <taxon>Betaproteobacteria</taxon>
        <taxon>Neisseriales</taxon>
        <taxon>Neisseriaceae</taxon>
        <taxon>Neisseria</taxon>
    </lineage>
</organism>